<proteinExistence type="predicted"/>
<evidence type="ECO:0008006" key="2">
    <source>
        <dbReference type="Google" id="ProtNLM"/>
    </source>
</evidence>
<accession>A0A699I795</accession>
<dbReference type="EMBL" id="BKCJ010262120">
    <property type="protein sequence ID" value="GEZ29481.1"/>
    <property type="molecule type" value="Genomic_DNA"/>
</dbReference>
<evidence type="ECO:0000313" key="1">
    <source>
        <dbReference type="EMBL" id="GEZ29481.1"/>
    </source>
</evidence>
<sequence>MSWYNHPGCSCYGGPFNGGNCMGCNNLGSRNEFVYDPNPNSFDNPPDFPYQYPQHQYETNSCEFCGNDAHYGYDCPPQVPFVYNQDPCYNQNSDNFPQTSPSFQQQYICCENYGGPHETFQCQPLNQNFYEPNHCYNSNSFGFDQSQPSQFLVIHQPPQETSVEILHDQENVLAEYINTLSWNCHAFYNNGEDDDEDYTIAITPDFLITDSLIMGDENLDTVLQKESNEFIKSSVENLVPNPSESEDFPDIEKECDVPDCGSSIISYPKFDSLLEEFFGELAHIDLVPPGINEADFDPEEEIHLDERLLYDNSSPRLPEDFKSKNSDVIIGSFSPSPIPVEDSDPFIEEIDLFLASDRSIPPGIDSDYSNSKGDNLFLERLLYNDPIPLLDILDSSNVVCVFLPFFTYPDFLDIEDLCSCDDRSFSDEDIPKETYLNPLFDEEFIDMKIDLHHFNVETDLIESLLNRDSPIISSSSKIDSLFDEFAELISNDSLSLPENESFHFDIPSSSRPLAKPPDDNTGILNVKVMGDIFKHEVPMPRFMPTLVPNQEKSPSLLSHLGHKAFQLSTECPMMIYGRNTPILDVPFFHFYPP</sequence>
<comment type="caution">
    <text evidence="1">The sequence shown here is derived from an EMBL/GenBank/DDBJ whole genome shotgun (WGS) entry which is preliminary data.</text>
</comment>
<dbReference type="AlphaFoldDB" id="A0A699I795"/>
<protein>
    <recommendedName>
        <fullName evidence="2">CCHC-type domain-containing protein</fullName>
    </recommendedName>
</protein>
<reference evidence="1" key="1">
    <citation type="journal article" date="2019" name="Sci. Rep.">
        <title>Draft genome of Tanacetum cinerariifolium, the natural source of mosquito coil.</title>
        <authorList>
            <person name="Yamashiro T."/>
            <person name="Shiraishi A."/>
            <person name="Satake H."/>
            <person name="Nakayama K."/>
        </authorList>
    </citation>
    <scope>NUCLEOTIDE SEQUENCE</scope>
</reference>
<gene>
    <name evidence="1" type="ORF">Tci_501454</name>
</gene>
<organism evidence="1">
    <name type="scientific">Tanacetum cinerariifolium</name>
    <name type="common">Dalmatian daisy</name>
    <name type="synonym">Chrysanthemum cinerariifolium</name>
    <dbReference type="NCBI Taxonomy" id="118510"/>
    <lineage>
        <taxon>Eukaryota</taxon>
        <taxon>Viridiplantae</taxon>
        <taxon>Streptophyta</taxon>
        <taxon>Embryophyta</taxon>
        <taxon>Tracheophyta</taxon>
        <taxon>Spermatophyta</taxon>
        <taxon>Magnoliopsida</taxon>
        <taxon>eudicotyledons</taxon>
        <taxon>Gunneridae</taxon>
        <taxon>Pentapetalae</taxon>
        <taxon>asterids</taxon>
        <taxon>campanulids</taxon>
        <taxon>Asterales</taxon>
        <taxon>Asteraceae</taxon>
        <taxon>Asteroideae</taxon>
        <taxon>Anthemideae</taxon>
        <taxon>Anthemidinae</taxon>
        <taxon>Tanacetum</taxon>
    </lineage>
</organism>
<name>A0A699I795_TANCI</name>